<evidence type="ECO:0000313" key="2">
    <source>
        <dbReference type="EMBL" id="OSX62505.1"/>
    </source>
</evidence>
<proteinExistence type="predicted"/>
<protein>
    <recommendedName>
        <fullName evidence="4">Major facilitator superfamily (MFS) profile domain-containing protein</fullName>
    </recommendedName>
</protein>
<dbReference type="OrthoDB" id="6499973at2759"/>
<keyword evidence="3" id="KW-1185">Reference proteome</keyword>
<evidence type="ECO:0000313" key="3">
    <source>
        <dbReference type="Proteomes" id="UP000194127"/>
    </source>
</evidence>
<keyword evidence="1" id="KW-1133">Transmembrane helix</keyword>
<reference evidence="2 3" key="1">
    <citation type="submission" date="2017-04" db="EMBL/GenBank/DDBJ databases">
        <title>Genome Sequence of the Model Brown-Rot Fungus Postia placenta SB12.</title>
        <authorList>
            <consortium name="DOE Joint Genome Institute"/>
            <person name="Gaskell J."/>
            <person name="Kersten P."/>
            <person name="Larrondo L.F."/>
            <person name="Canessa P."/>
            <person name="Martinez D."/>
            <person name="Hibbett D."/>
            <person name="Schmoll M."/>
            <person name="Kubicek C.P."/>
            <person name="Martinez A.T."/>
            <person name="Yadav J."/>
            <person name="Master E."/>
            <person name="Magnuson J.K."/>
            <person name="James T."/>
            <person name="Yaver D."/>
            <person name="Berka R."/>
            <person name="Labutti K."/>
            <person name="Lipzen A."/>
            <person name="Aerts A."/>
            <person name="Barry K."/>
            <person name="Henrissat B."/>
            <person name="Blanchette R."/>
            <person name="Grigoriev I."/>
            <person name="Cullen D."/>
        </authorList>
    </citation>
    <scope>NUCLEOTIDE SEQUENCE [LARGE SCALE GENOMIC DNA]</scope>
    <source>
        <strain evidence="2 3">MAD-698-R-SB12</strain>
    </source>
</reference>
<organism evidence="2 3">
    <name type="scientific">Postia placenta MAD-698-R-SB12</name>
    <dbReference type="NCBI Taxonomy" id="670580"/>
    <lineage>
        <taxon>Eukaryota</taxon>
        <taxon>Fungi</taxon>
        <taxon>Dikarya</taxon>
        <taxon>Basidiomycota</taxon>
        <taxon>Agaricomycotina</taxon>
        <taxon>Agaricomycetes</taxon>
        <taxon>Polyporales</taxon>
        <taxon>Adustoporiaceae</taxon>
        <taxon>Rhodonia</taxon>
    </lineage>
</organism>
<dbReference type="AlphaFoldDB" id="A0A1X6N1K7"/>
<evidence type="ECO:0008006" key="4">
    <source>
        <dbReference type="Google" id="ProtNLM"/>
    </source>
</evidence>
<name>A0A1X6N1K7_9APHY</name>
<feature type="transmembrane region" description="Helical" evidence="1">
    <location>
        <begin position="196"/>
        <end position="215"/>
    </location>
</feature>
<dbReference type="GeneID" id="36324067"/>
<keyword evidence="1" id="KW-0812">Transmembrane</keyword>
<dbReference type="Proteomes" id="UP000194127">
    <property type="component" value="Unassembled WGS sequence"/>
</dbReference>
<dbReference type="RefSeq" id="XP_024339299.1">
    <property type="nucleotide sequence ID" value="XM_024479117.1"/>
</dbReference>
<feature type="transmembrane region" description="Helical" evidence="1">
    <location>
        <begin position="29"/>
        <end position="52"/>
    </location>
</feature>
<sequence>MPHCQFFLLFSLGLPTGKLFDLDYFCHMQIAGILLWVFSLSMLSLTIVTQYYQSSRSQGIGVVLCVGMLLLPTIFFQAHNWTIHCALVMGTILAVRTIARQSPCQASKASSGTRHTFWDLKSVEPDDLAQTSTFSSHGILSTFSFYTTAILNVDSVFGRLLLSRLADSFGKINMICTVSVVGTALLVALFGVNFEAVVIVFAILYAIFSGAGGHLHRV</sequence>
<feature type="transmembrane region" description="Helical" evidence="1">
    <location>
        <begin position="172"/>
        <end position="190"/>
    </location>
</feature>
<evidence type="ECO:0000256" key="1">
    <source>
        <dbReference type="SAM" id="Phobius"/>
    </source>
</evidence>
<gene>
    <name evidence="2" type="ORF">POSPLADRAFT_1046779</name>
</gene>
<accession>A0A1X6N1K7</accession>
<feature type="transmembrane region" description="Helical" evidence="1">
    <location>
        <begin position="59"/>
        <end position="75"/>
    </location>
</feature>
<dbReference type="EMBL" id="KZ110597">
    <property type="protein sequence ID" value="OSX62505.1"/>
    <property type="molecule type" value="Genomic_DNA"/>
</dbReference>
<keyword evidence="1" id="KW-0472">Membrane</keyword>